<feature type="domain" description="F-box" evidence="1">
    <location>
        <begin position="74"/>
        <end position="110"/>
    </location>
</feature>
<proteinExistence type="predicted"/>
<dbReference type="InterPro" id="IPR001810">
    <property type="entry name" value="F-box_dom"/>
</dbReference>
<dbReference type="SMART" id="SM00256">
    <property type="entry name" value="FBOX"/>
    <property type="match status" value="1"/>
</dbReference>
<reference evidence="2" key="1">
    <citation type="submission" date="2021-01" db="EMBL/GenBank/DDBJ databases">
        <title>A chromosome-scale assembly of European eel, Anguilla anguilla.</title>
        <authorList>
            <person name="Henkel C."/>
            <person name="Jong-Raadsen S.A."/>
            <person name="Dufour S."/>
            <person name="Weltzien F.-A."/>
            <person name="Palstra A.P."/>
            <person name="Pelster B."/>
            <person name="Spaink H.P."/>
            <person name="Van Den Thillart G.E."/>
            <person name="Jansen H."/>
            <person name="Zahm M."/>
            <person name="Klopp C."/>
            <person name="Cedric C."/>
            <person name="Louis A."/>
            <person name="Berthelot C."/>
            <person name="Parey E."/>
            <person name="Roest Crollius H."/>
            <person name="Montfort J."/>
            <person name="Robinson-Rechavi M."/>
            <person name="Bucao C."/>
            <person name="Bouchez O."/>
            <person name="Gislard M."/>
            <person name="Lluch J."/>
            <person name="Milhes M."/>
            <person name="Lampietro C."/>
            <person name="Lopez Roques C."/>
            <person name="Donnadieu C."/>
            <person name="Braasch I."/>
            <person name="Desvignes T."/>
            <person name="Postlethwait J."/>
            <person name="Bobe J."/>
            <person name="Guiguen Y."/>
            <person name="Dirks R."/>
        </authorList>
    </citation>
    <scope>NUCLEOTIDE SEQUENCE</scope>
    <source>
        <strain evidence="2">Tag_6206</strain>
        <tissue evidence="2">Liver</tissue>
    </source>
</reference>
<protein>
    <recommendedName>
        <fullName evidence="1">F-box domain-containing protein</fullName>
    </recommendedName>
</protein>
<dbReference type="GO" id="GO:0019005">
    <property type="term" value="C:SCF ubiquitin ligase complex"/>
    <property type="evidence" value="ECO:0007669"/>
    <property type="project" value="TreeGrafter"/>
</dbReference>
<dbReference type="PROSITE" id="PS50181">
    <property type="entry name" value="FBOX"/>
    <property type="match status" value="1"/>
</dbReference>
<dbReference type="PANTHER" id="PTHR46731">
    <property type="entry name" value="F-BOX ONLY PROTEIN 15"/>
    <property type="match status" value="1"/>
</dbReference>
<dbReference type="InterPro" id="IPR036047">
    <property type="entry name" value="F-box-like_dom_sf"/>
</dbReference>
<evidence type="ECO:0000313" key="2">
    <source>
        <dbReference type="EMBL" id="KAG5851099.1"/>
    </source>
</evidence>
<dbReference type="Gene3D" id="1.20.1280.50">
    <property type="match status" value="1"/>
</dbReference>
<accession>A0A9D3S0W2</accession>
<dbReference type="AlphaFoldDB" id="A0A9D3S0W2"/>
<dbReference type="Pfam" id="PF12937">
    <property type="entry name" value="F-box-like"/>
    <property type="match status" value="1"/>
</dbReference>
<dbReference type="CDD" id="cd22120">
    <property type="entry name" value="F-box_FBXL7"/>
    <property type="match status" value="1"/>
</dbReference>
<evidence type="ECO:0000313" key="3">
    <source>
        <dbReference type="Proteomes" id="UP001044222"/>
    </source>
</evidence>
<dbReference type="FunFam" id="1.20.1280.50:FF:000018">
    <property type="entry name" value="F-box/LRR-repeat protein 7 isoform X2"/>
    <property type="match status" value="1"/>
</dbReference>
<name>A0A9D3S0W2_ANGAN</name>
<keyword evidence="3" id="KW-1185">Reference proteome</keyword>
<evidence type="ECO:0000259" key="1">
    <source>
        <dbReference type="PROSITE" id="PS50181"/>
    </source>
</evidence>
<dbReference type="SUPFAM" id="SSF81383">
    <property type="entry name" value="F-box domain"/>
    <property type="match status" value="1"/>
</dbReference>
<comment type="caution">
    <text evidence="2">The sequence shown here is derived from an EMBL/GenBank/DDBJ whole genome shotgun (WGS) entry which is preliminary data.</text>
</comment>
<organism evidence="2 3">
    <name type="scientific">Anguilla anguilla</name>
    <name type="common">European freshwater eel</name>
    <name type="synonym">Muraena anguilla</name>
    <dbReference type="NCBI Taxonomy" id="7936"/>
    <lineage>
        <taxon>Eukaryota</taxon>
        <taxon>Metazoa</taxon>
        <taxon>Chordata</taxon>
        <taxon>Craniata</taxon>
        <taxon>Vertebrata</taxon>
        <taxon>Euteleostomi</taxon>
        <taxon>Actinopterygii</taxon>
        <taxon>Neopterygii</taxon>
        <taxon>Teleostei</taxon>
        <taxon>Anguilliformes</taxon>
        <taxon>Anguillidae</taxon>
        <taxon>Anguilla</taxon>
    </lineage>
</organism>
<dbReference type="EMBL" id="JAFIRN010000004">
    <property type="protein sequence ID" value="KAG5851099.1"/>
    <property type="molecule type" value="Genomic_DNA"/>
</dbReference>
<sequence>MTDCRLRPEYADTEHAQPCSYNATQLLPLSPAVTNGSGSSTSSSITGETVAIVHAPPSSMTHAKKQSHPPKVQQAAIDLLPDHAFLQIFSHLPTNQLCRCARVCRRWYNLAWDPGCGGRSG</sequence>
<gene>
    <name evidence="2" type="ORF">ANANG_G00089420</name>
</gene>
<dbReference type="PANTHER" id="PTHR46731:SF1">
    <property type="entry name" value="F-BOX ONLY PROTEIN 15"/>
    <property type="match status" value="1"/>
</dbReference>
<dbReference type="Proteomes" id="UP001044222">
    <property type="component" value="Unassembled WGS sequence"/>
</dbReference>